<dbReference type="InterPro" id="IPR018466">
    <property type="entry name" value="Kre9/Knh1-like_N"/>
</dbReference>
<feature type="signal peptide" evidence="3">
    <location>
        <begin position="1"/>
        <end position="23"/>
    </location>
</feature>
<keyword evidence="1 3" id="KW-0732">Signal</keyword>
<dbReference type="EMBL" id="MU167238">
    <property type="protein sequence ID" value="KAG0148340.1"/>
    <property type="molecule type" value="Genomic_DNA"/>
</dbReference>
<protein>
    <recommendedName>
        <fullName evidence="4">Yeast cell wall synthesis Kre9/Knh1-like N-terminal domain-containing protein</fullName>
    </recommendedName>
</protein>
<dbReference type="Pfam" id="PF10342">
    <property type="entry name" value="Kre9_KNH"/>
    <property type="match status" value="1"/>
</dbReference>
<evidence type="ECO:0000313" key="6">
    <source>
        <dbReference type="Proteomes" id="UP000886653"/>
    </source>
</evidence>
<proteinExistence type="predicted"/>
<feature type="chain" id="PRO_5040426866" description="Yeast cell wall synthesis Kre9/Knh1-like N-terminal domain-containing protein" evidence="3">
    <location>
        <begin position="24"/>
        <end position="220"/>
    </location>
</feature>
<evidence type="ECO:0000256" key="3">
    <source>
        <dbReference type="SAM" id="SignalP"/>
    </source>
</evidence>
<sequence>MKLLNWIPITLLLSVLCSLLCKANIYVTQPATGTQWIAGTTVKITWEDDGHIPALKTLGNSVTVSLYPTNKGLYPKPLAVWKNVDARAQILKVKIKSGVGSALPTSFFLQFKDRKSHVKNEVYSARFSILPVDHYSSGQTPASHLSVPYTSATKEVGLSQSANETASSSMKSVPVSTTVPSADQSALQNSSRSSKPSHLLIVLSFSIASALVIILRVTFF</sequence>
<keyword evidence="2" id="KW-0472">Membrane</keyword>
<gene>
    <name evidence="5" type="ORF">CROQUDRAFT_655037</name>
</gene>
<keyword evidence="2" id="KW-1133">Transmembrane helix</keyword>
<feature type="transmembrane region" description="Helical" evidence="2">
    <location>
        <begin position="199"/>
        <end position="219"/>
    </location>
</feature>
<dbReference type="OrthoDB" id="2432613at2759"/>
<comment type="caution">
    <text evidence="5">The sequence shown here is derived from an EMBL/GenBank/DDBJ whole genome shotgun (WGS) entry which is preliminary data.</text>
</comment>
<reference evidence="5" key="1">
    <citation type="submission" date="2013-11" db="EMBL/GenBank/DDBJ databases">
        <title>Genome sequence of the fusiform rust pathogen reveals effectors for host alternation and coevolution with pine.</title>
        <authorList>
            <consortium name="DOE Joint Genome Institute"/>
            <person name="Smith K."/>
            <person name="Pendleton A."/>
            <person name="Kubisiak T."/>
            <person name="Anderson C."/>
            <person name="Salamov A."/>
            <person name="Aerts A."/>
            <person name="Riley R."/>
            <person name="Clum A."/>
            <person name="Lindquist E."/>
            <person name="Ence D."/>
            <person name="Campbell M."/>
            <person name="Kronenberg Z."/>
            <person name="Feau N."/>
            <person name="Dhillon B."/>
            <person name="Hamelin R."/>
            <person name="Burleigh J."/>
            <person name="Smith J."/>
            <person name="Yandell M."/>
            <person name="Nelson C."/>
            <person name="Grigoriev I."/>
            <person name="Davis J."/>
        </authorList>
    </citation>
    <scope>NUCLEOTIDE SEQUENCE</scope>
    <source>
        <strain evidence="5">G11</strain>
    </source>
</reference>
<dbReference type="AlphaFoldDB" id="A0A9P6NRQ1"/>
<keyword evidence="2" id="KW-0812">Transmembrane</keyword>
<evidence type="ECO:0000256" key="2">
    <source>
        <dbReference type="SAM" id="Phobius"/>
    </source>
</evidence>
<evidence type="ECO:0000259" key="4">
    <source>
        <dbReference type="Pfam" id="PF10342"/>
    </source>
</evidence>
<accession>A0A9P6NRQ1</accession>
<keyword evidence="6" id="KW-1185">Reference proteome</keyword>
<dbReference type="Proteomes" id="UP000886653">
    <property type="component" value="Unassembled WGS sequence"/>
</dbReference>
<name>A0A9P6NRQ1_9BASI</name>
<organism evidence="5 6">
    <name type="scientific">Cronartium quercuum f. sp. fusiforme G11</name>
    <dbReference type="NCBI Taxonomy" id="708437"/>
    <lineage>
        <taxon>Eukaryota</taxon>
        <taxon>Fungi</taxon>
        <taxon>Dikarya</taxon>
        <taxon>Basidiomycota</taxon>
        <taxon>Pucciniomycotina</taxon>
        <taxon>Pucciniomycetes</taxon>
        <taxon>Pucciniales</taxon>
        <taxon>Coleosporiaceae</taxon>
        <taxon>Cronartium</taxon>
    </lineage>
</organism>
<evidence type="ECO:0000256" key="1">
    <source>
        <dbReference type="ARBA" id="ARBA00022729"/>
    </source>
</evidence>
<feature type="domain" description="Yeast cell wall synthesis Kre9/Knh1-like N-terminal" evidence="4">
    <location>
        <begin position="29"/>
        <end position="129"/>
    </location>
</feature>
<evidence type="ECO:0000313" key="5">
    <source>
        <dbReference type="EMBL" id="KAG0148340.1"/>
    </source>
</evidence>